<proteinExistence type="predicted"/>
<evidence type="ECO:0000313" key="2">
    <source>
        <dbReference type="EMBL" id="ETK03000.1"/>
    </source>
</evidence>
<evidence type="ECO:0000256" key="1">
    <source>
        <dbReference type="SAM" id="MobiDB-lite"/>
    </source>
</evidence>
<dbReference type="Proteomes" id="UP000018837">
    <property type="component" value="Unassembled WGS sequence"/>
</dbReference>
<name>W2C791_9BACT</name>
<feature type="compositionally biased region" description="Basic and acidic residues" evidence="1">
    <location>
        <begin position="1"/>
        <end position="10"/>
    </location>
</feature>
<accession>W2C791</accession>
<feature type="region of interest" description="Disordered" evidence="1">
    <location>
        <begin position="1"/>
        <end position="28"/>
    </location>
</feature>
<dbReference type="EMBL" id="AYUF01000229">
    <property type="protein sequence ID" value="ETK03000.1"/>
    <property type="molecule type" value="Genomic_DNA"/>
</dbReference>
<dbReference type="AlphaFoldDB" id="W2C791"/>
<reference evidence="2 3" key="1">
    <citation type="submission" date="2013-11" db="EMBL/GenBank/DDBJ databases">
        <title>Single cell genomics of uncultured Tannerella BU063 (oral taxon 286).</title>
        <authorList>
            <person name="Beall C.J."/>
            <person name="Campbell A.G."/>
            <person name="Griffen A.L."/>
            <person name="Podar M."/>
            <person name="Leys E.J."/>
        </authorList>
    </citation>
    <scope>NUCLEOTIDE SEQUENCE [LARGE SCALE GENOMIC DNA]</scope>
    <source>
        <strain evidence="2">Cell 2</strain>
    </source>
</reference>
<organism evidence="2 3">
    <name type="scientific">Tannerella sp. oral taxon BU063 isolate Cell 2</name>
    <dbReference type="NCBI Taxonomy" id="1411148"/>
    <lineage>
        <taxon>Bacteria</taxon>
        <taxon>Pseudomonadati</taxon>
        <taxon>Bacteroidota</taxon>
        <taxon>Bacteroidia</taxon>
        <taxon>Bacteroidales</taxon>
        <taxon>Tannerellaceae</taxon>
        <taxon>Tannerella</taxon>
    </lineage>
</organism>
<protein>
    <submittedName>
        <fullName evidence="2">Uncharacterized protein</fullName>
    </submittedName>
</protein>
<evidence type="ECO:0000313" key="3">
    <source>
        <dbReference type="Proteomes" id="UP000018837"/>
    </source>
</evidence>
<sequence>MAAKDEDAERTTGTSILVGKERRAARSDGNQWRDFMALKVKGIRAGIEFRDSEADSEPTRGRRRGLLCFLPFSSDAKANGQMVVTDDRERDSNRGCLLFGEGTIQSRIGGRCQ</sequence>
<comment type="caution">
    <text evidence="2">The sequence shown here is derived from an EMBL/GenBank/DDBJ whole genome shotgun (WGS) entry which is preliminary data.</text>
</comment>
<gene>
    <name evidence="2" type="ORF">N425_01100</name>
</gene>